<feature type="compositionally biased region" description="Basic residues" evidence="1">
    <location>
        <begin position="75"/>
        <end position="98"/>
    </location>
</feature>
<organism evidence="2">
    <name type="scientific">Cacopsylla melanoneura</name>
    <dbReference type="NCBI Taxonomy" id="428564"/>
    <lineage>
        <taxon>Eukaryota</taxon>
        <taxon>Metazoa</taxon>
        <taxon>Ecdysozoa</taxon>
        <taxon>Arthropoda</taxon>
        <taxon>Hexapoda</taxon>
        <taxon>Insecta</taxon>
        <taxon>Pterygota</taxon>
        <taxon>Neoptera</taxon>
        <taxon>Paraneoptera</taxon>
        <taxon>Hemiptera</taxon>
        <taxon>Sternorrhyncha</taxon>
        <taxon>Psylloidea</taxon>
        <taxon>Psyllidae</taxon>
        <taxon>Psyllinae</taxon>
        <taxon>Cacopsylla</taxon>
    </lineage>
</organism>
<reference evidence="2" key="1">
    <citation type="submission" date="2021-05" db="EMBL/GenBank/DDBJ databases">
        <authorList>
            <person name="Alioto T."/>
            <person name="Alioto T."/>
            <person name="Gomez Garrido J."/>
        </authorList>
    </citation>
    <scope>NUCLEOTIDE SEQUENCE</scope>
</reference>
<proteinExistence type="predicted"/>
<sequence>MLGNGPSVGTKRSSTARTVHTTINAVSVEASQGQYRASNYVYSCSAQTPAALETNFFVSGVLSLCVPQQRLRSPKMLKSLKPKPQQRLRSLKKSKKLNPRLQLYLRTRRSRFLRRQRPNFLPNQRNPKQNPKSEPKRPSLHQLHQVNLHQELRP</sequence>
<evidence type="ECO:0000256" key="1">
    <source>
        <dbReference type="SAM" id="MobiDB-lite"/>
    </source>
</evidence>
<feature type="compositionally biased region" description="Polar residues" evidence="1">
    <location>
        <begin position="121"/>
        <end position="130"/>
    </location>
</feature>
<dbReference type="EMBL" id="HBUF01603576">
    <property type="protein sequence ID" value="CAG6776887.1"/>
    <property type="molecule type" value="Transcribed_RNA"/>
</dbReference>
<accession>A0A8D9B5N2</accession>
<feature type="region of interest" description="Disordered" evidence="1">
    <location>
        <begin position="75"/>
        <end position="154"/>
    </location>
</feature>
<dbReference type="AlphaFoldDB" id="A0A8D9B5N2"/>
<name>A0A8D9B5N2_9HEMI</name>
<protein>
    <submittedName>
        <fullName evidence="2">Uncharacterized protein</fullName>
    </submittedName>
</protein>
<feature type="compositionally biased region" description="Basic residues" evidence="1">
    <location>
        <begin position="106"/>
        <end position="117"/>
    </location>
</feature>
<evidence type="ECO:0000313" key="2">
    <source>
        <dbReference type="EMBL" id="CAG6776887.1"/>
    </source>
</evidence>
<dbReference type="EMBL" id="HBUF01603577">
    <property type="protein sequence ID" value="CAG6776900.1"/>
    <property type="molecule type" value="Transcribed_RNA"/>
</dbReference>